<evidence type="ECO:0000313" key="2">
    <source>
        <dbReference type="Proteomes" id="UP000004358"/>
    </source>
</evidence>
<name>A3ZUV4_9BACT</name>
<proteinExistence type="predicted"/>
<dbReference type="STRING" id="314230.DSM3645_24315"/>
<reference evidence="1 2" key="1">
    <citation type="submission" date="2006-02" db="EMBL/GenBank/DDBJ databases">
        <authorList>
            <person name="Amann R."/>
            <person name="Ferriera S."/>
            <person name="Johnson J."/>
            <person name="Kravitz S."/>
            <person name="Halpern A."/>
            <person name="Remington K."/>
            <person name="Beeson K."/>
            <person name="Tran B."/>
            <person name="Rogers Y.-H."/>
            <person name="Friedman R."/>
            <person name="Venter J.C."/>
        </authorList>
    </citation>
    <scope>NUCLEOTIDE SEQUENCE [LARGE SCALE GENOMIC DNA]</scope>
    <source>
        <strain evidence="1 2">DSM 3645</strain>
    </source>
</reference>
<dbReference type="eggNOG" id="ENOG50305GB">
    <property type="taxonomic scope" value="Bacteria"/>
</dbReference>
<dbReference type="Proteomes" id="UP000004358">
    <property type="component" value="Unassembled WGS sequence"/>
</dbReference>
<sequence>MFENQTTKEHEWLQQMVGKWTFEAEAVMGPDQPTSKATGKETVRMLGANWLIGEGEGEMPCPEGQTEGGVGYTVITIGYSPEKKAMVGTWIGSMMNHMWLYEGSLDLEKGLLTLNSSGPSFDGSGMSAYRETLQMISPRERTFSSAVKGEDGEWLTFMTAVYKRVD</sequence>
<comment type="caution">
    <text evidence="1">The sequence shown here is derived from an EMBL/GenBank/DDBJ whole genome shotgun (WGS) entry which is preliminary data.</text>
</comment>
<accession>A3ZUV4</accession>
<protein>
    <recommendedName>
        <fullName evidence="3">DUF1579 domain-containing protein</fullName>
    </recommendedName>
</protein>
<dbReference type="InterPro" id="IPR011473">
    <property type="entry name" value="DUF1579"/>
</dbReference>
<dbReference type="AlphaFoldDB" id="A3ZUV4"/>
<organism evidence="1 2">
    <name type="scientific">Blastopirellula marina DSM 3645</name>
    <dbReference type="NCBI Taxonomy" id="314230"/>
    <lineage>
        <taxon>Bacteria</taxon>
        <taxon>Pseudomonadati</taxon>
        <taxon>Planctomycetota</taxon>
        <taxon>Planctomycetia</taxon>
        <taxon>Pirellulales</taxon>
        <taxon>Pirellulaceae</taxon>
        <taxon>Blastopirellula</taxon>
    </lineage>
</organism>
<evidence type="ECO:0008006" key="3">
    <source>
        <dbReference type="Google" id="ProtNLM"/>
    </source>
</evidence>
<dbReference type="OrthoDB" id="512336at2"/>
<dbReference type="RefSeq" id="WP_002652760.1">
    <property type="nucleotide sequence ID" value="NZ_CH672376.1"/>
</dbReference>
<dbReference type="HOGENOM" id="CLU_112398_1_0_0"/>
<gene>
    <name evidence="1" type="ORF">DSM3645_24315</name>
</gene>
<dbReference type="Pfam" id="PF07617">
    <property type="entry name" value="DUF1579"/>
    <property type="match status" value="1"/>
</dbReference>
<evidence type="ECO:0000313" key="1">
    <source>
        <dbReference type="EMBL" id="EAQ79690.1"/>
    </source>
</evidence>
<dbReference type="EMBL" id="AANZ01000013">
    <property type="protein sequence ID" value="EAQ79690.1"/>
    <property type="molecule type" value="Genomic_DNA"/>
</dbReference>